<dbReference type="Gene3D" id="3.40.50.2000">
    <property type="entry name" value="Glycogen Phosphorylase B"/>
    <property type="match status" value="1"/>
</dbReference>
<accession>A0A1F6LJF8</accession>
<dbReference type="GO" id="GO:0016757">
    <property type="term" value="F:glycosyltransferase activity"/>
    <property type="evidence" value="ECO:0007669"/>
    <property type="project" value="TreeGrafter"/>
</dbReference>
<name>A0A1F6LJF8_9BACT</name>
<dbReference type="PANTHER" id="PTHR45947">
    <property type="entry name" value="SULFOQUINOVOSYL TRANSFERASE SQD2"/>
    <property type="match status" value="1"/>
</dbReference>
<dbReference type="SUPFAM" id="SSF53756">
    <property type="entry name" value="UDP-Glycosyltransferase/glycogen phosphorylase"/>
    <property type="match status" value="1"/>
</dbReference>
<proteinExistence type="predicted"/>
<gene>
    <name evidence="1" type="ORF">A2725_01180</name>
</gene>
<evidence type="ECO:0008006" key="3">
    <source>
        <dbReference type="Google" id="ProtNLM"/>
    </source>
</evidence>
<sequence length="353" mass="40775">MKNKNLLIITQTVDERDSNLGFFCGWLREFSKQADKVYVIANKVGEYNLPDNVVVSSLKKEEDISRFKRIFIFWSLLFKYLPKVRSVLIHMCPEYIVYGGWVARLFGKKVGIWYLHKSLTWKLKLSHIITNYVFTAHIDGFPIKSHKVIATGHGIDLNIFSNIESREVSPRLVSLGMKDDEFVMLTVGRVSSSKNLLILVKSVIILQKKLDKKVRFLIVGEPYLDEDREYLEELKSYLKREQEEELVEFVGKVPYENIVEYYKRADLFLNASRTGGVDKAVLEAMASGLPVITSNFTFKNILPENCLFEDGDLNDLVEKITKYKEINTDSLRDAVFKNHSLESTVEQIIKKLL</sequence>
<dbReference type="InterPro" id="IPR050194">
    <property type="entry name" value="Glycosyltransferase_grp1"/>
</dbReference>
<dbReference type="PANTHER" id="PTHR45947:SF3">
    <property type="entry name" value="SULFOQUINOVOSYL TRANSFERASE SQD2"/>
    <property type="match status" value="1"/>
</dbReference>
<dbReference type="AlphaFoldDB" id="A0A1F6LJF8"/>
<evidence type="ECO:0000313" key="1">
    <source>
        <dbReference type="EMBL" id="OGH59423.1"/>
    </source>
</evidence>
<dbReference type="CDD" id="cd03801">
    <property type="entry name" value="GT4_PimA-like"/>
    <property type="match status" value="1"/>
</dbReference>
<protein>
    <recommendedName>
        <fullName evidence="3">Glycosyl transferase family 1 domain-containing protein</fullName>
    </recommendedName>
</protein>
<evidence type="ECO:0000313" key="2">
    <source>
        <dbReference type="Proteomes" id="UP000177067"/>
    </source>
</evidence>
<reference evidence="1 2" key="1">
    <citation type="journal article" date="2016" name="Nat. Commun.">
        <title>Thousands of microbial genomes shed light on interconnected biogeochemical processes in an aquifer system.</title>
        <authorList>
            <person name="Anantharaman K."/>
            <person name="Brown C.T."/>
            <person name="Hug L.A."/>
            <person name="Sharon I."/>
            <person name="Castelle C.J."/>
            <person name="Probst A.J."/>
            <person name="Thomas B.C."/>
            <person name="Singh A."/>
            <person name="Wilkins M.J."/>
            <person name="Karaoz U."/>
            <person name="Brodie E.L."/>
            <person name="Williams K.H."/>
            <person name="Hubbard S.S."/>
            <person name="Banfield J.F."/>
        </authorList>
    </citation>
    <scope>NUCLEOTIDE SEQUENCE [LARGE SCALE GENOMIC DNA]</scope>
</reference>
<dbReference type="Proteomes" id="UP000177067">
    <property type="component" value="Unassembled WGS sequence"/>
</dbReference>
<dbReference type="EMBL" id="MFPS01000007">
    <property type="protein sequence ID" value="OGH59423.1"/>
    <property type="molecule type" value="Genomic_DNA"/>
</dbReference>
<dbReference type="Pfam" id="PF13692">
    <property type="entry name" value="Glyco_trans_1_4"/>
    <property type="match status" value="1"/>
</dbReference>
<organism evidence="1 2">
    <name type="scientific">Candidatus Magasanikbacteria bacterium RIFCSPHIGHO2_01_FULL_33_34</name>
    <dbReference type="NCBI Taxonomy" id="1798671"/>
    <lineage>
        <taxon>Bacteria</taxon>
        <taxon>Candidatus Magasanikiibacteriota</taxon>
    </lineage>
</organism>
<comment type="caution">
    <text evidence="1">The sequence shown here is derived from an EMBL/GenBank/DDBJ whole genome shotgun (WGS) entry which is preliminary data.</text>
</comment>